<protein>
    <submittedName>
        <fullName evidence="2">F-box only protein 21</fullName>
    </submittedName>
</protein>
<evidence type="ECO:0000259" key="1">
    <source>
        <dbReference type="SMART" id="SM00992"/>
    </source>
</evidence>
<name>A0AA35WQ95_GEOBA</name>
<sequence length="612" mass="70361">MENPSLSPSVRWVLLSLPNELLEQILLSPSLCVPDLCRVRRVCWHLRNVVDRLWTEVAMSRWRGWGSISGSTHWEWYSLCCQRYQCECQLTSVFDRLSHRCYKLYFTDEDELEIFSTVLQKKAFSPDVLLCVLSDVLQTPPDAANLTQQFYALHGKEYLIRQQLISEWRELLQLPDQEQTLEKGAILIAQWMRPCHCPGSSDIALQLDSIAEMVAVHLVGGATHEEGEVRDTKRVRRSALARVKEEGCHSVDERLAAINSVMYDQLGYKGAGEAYYELDNSFIDRVLERRTGIPITLCVIYEAVARRLGVHLHPVNFPQHFVLQITRGKNGPRPHPDHCVIDAYFRGQRLTLNELNSRTFGRAGVPRVTVPAQPVDVFARFLNNISLLVNRMNIERVIHAASGQWLPIPLLSYLYLRTSLMRLENNSFIAVHQRQHDISTCIELQYNPRQVLSVVEPATPCTSPQEVLYPVIFPIKLRGMVAVREARMGKAPEQKRHSITTNVKFSVGMVMKHKRYNYRCVIYGWDEKCVQSEDWIAQMRVDQHPPGRHQPFYNVLAHDGSNRYAAQVSLMECPSDEMGPIPHWEVGKYFTRFTGKNYIPNAPLKEVYPDDP</sequence>
<dbReference type="SUPFAM" id="SSF141255">
    <property type="entry name" value="YccV-like"/>
    <property type="match status" value="1"/>
</dbReference>
<dbReference type="InterPro" id="IPR011722">
    <property type="entry name" value="Hemimethylated_DNA-bd_dom"/>
</dbReference>
<dbReference type="SMART" id="SM00992">
    <property type="entry name" value="YccV-like"/>
    <property type="match status" value="1"/>
</dbReference>
<comment type="caution">
    <text evidence="2">The sequence shown here is derived from an EMBL/GenBank/DDBJ whole genome shotgun (WGS) entry which is preliminary data.</text>
</comment>
<gene>
    <name evidence="2" type="ORF">GBAR_LOCUS13317</name>
</gene>
<dbReference type="Pfam" id="PF13369">
    <property type="entry name" value="Transglut_core2"/>
    <property type="match status" value="1"/>
</dbReference>
<dbReference type="EMBL" id="CASHTH010001975">
    <property type="protein sequence ID" value="CAI8022705.1"/>
    <property type="molecule type" value="Genomic_DNA"/>
</dbReference>
<dbReference type="SUPFAM" id="SSF81383">
    <property type="entry name" value="F-box domain"/>
    <property type="match status" value="1"/>
</dbReference>
<dbReference type="InterPro" id="IPR036047">
    <property type="entry name" value="F-box-like_dom_sf"/>
</dbReference>
<dbReference type="Pfam" id="PF08755">
    <property type="entry name" value="YccV-like"/>
    <property type="match status" value="1"/>
</dbReference>
<dbReference type="NCBIfam" id="TIGR02097">
    <property type="entry name" value="yccV"/>
    <property type="match status" value="1"/>
</dbReference>
<dbReference type="InterPro" id="IPR032698">
    <property type="entry name" value="SirB1_N"/>
</dbReference>
<evidence type="ECO:0000313" key="3">
    <source>
        <dbReference type="Proteomes" id="UP001174909"/>
    </source>
</evidence>
<dbReference type="Proteomes" id="UP001174909">
    <property type="component" value="Unassembled WGS sequence"/>
</dbReference>
<accession>A0AA35WQ95</accession>
<dbReference type="Pfam" id="PF12937">
    <property type="entry name" value="F-box-like"/>
    <property type="match status" value="1"/>
</dbReference>
<organism evidence="2 3">
    <name type="scientific">Geodia barretti</name>
    <name type="common">Barrett's horny sponge</name>
    <dbReference type="NCBI Taxonomy" id="519541"/>
    <lineage>
        <taxon>Eukaryota</taxon>
        <taxon>Metazoa</taxon>
        <taxon>Porifera</taxon>
        <taxon>Demospongiae</taxon>
        <taxon>Heteroscleromorpha</taxon>
        <taxon>Tetractinellida</taxon>
        <taxon>Astrophorina</taxon>
        <taxon>Geodiidae</taxon>
        <taxon>Geodia</taxon>
    </lineage>
</organism>
<evidence type="ECO:0000313" key="2">
    <source>
        <dbReference type="EMBL" id="CAI8022705.1"/>
    </source>
</evidence>
<dbReference type="AlphaFoldDB" id="A0AA35WQ95"/>
<dbReference type="InterPro" id="IPR001810">
    <property type="entry name" value="F-box_dom"/>
</dbReference>
<dbReference type="GO" id="GO:0003677">
    <property type="term" value="F:DNA binding"/>
    <property type="evidence" value="ECO:0007669"/>
    <property type="project" value="InterPro"/>
</dbReference>
<reference evidence="2" key="1">
    <citation type="submission" date="2023-03" db="EMBL/GenBank/DDBJ databases">
        <authorList>
            <person name="Steffen K."/>
            <person name="Cardenas P."/>
        </authorList>
    </citation>
    <scope>NUCLEOTIDE SEQUENCE</scope>
</reference>
<dbReference type="PANTHER" id="PTHR31350:SF21">
    <property type="entry name" value="F-BOX ONLY PROTEIN 21"/>
    <property type="match status" value="1"/>
</dbReference>
<dbReference type="InterPro" id="IPR036623">
    <property type="entry name" value="Hemimethylated_DNA-bd_sf"/>
</dbReference>
<feature type="domain" description="Hemimethylated DNA-binding" evidence="1">
    <location>
        <begin position="502"/>
        <end position="601"/>
    </location>
</feature>
<dbReference type="Gene3D" id="2.30.30.390">
    <property type="entry name" value="Hemimethylated DNA-binding domain"/>
    <property type="match status" value="1"/>
</dbReference>
<dbReference type="PANTHER" id="PTHR31350">
    <property type="entry name" value="SI:DKEY-261L7.2"/>
    <property type="match status" value="1"/>
</dbReference>
<keyword evidence="3" id="KW-1185">Reference proteome</keyword>
<proteinExistence type="predicted"/>